<keyword evidence="2" id="KW-1133">Transmembrane helix</keyword>
<evidence type="ECO:0000313" key="3">
    <source>
        <dbReference type="EMBL" id="CRG92892.1"/>
    </source>
</evidence>
<feature type="region of interest" description="Disordered" evidence="1">
    <location>
        <begin position="159"/>
        <end position="216"/>
    </location>
</feature>
<proteinExistence type="predicted"/>
<feature type="region of interest" description="Disordered" evidence="1">
    <location>
        <begin position="322"/>
        <end position="362"/>
    </location>
</feature>
<dbReference type="EMBL" id="CVMT01000026">
    <property type="protein sequence ID" value="CRG92892.1"/>
    <property type="molecule type" value="Genomic_DNA"/>
</dbReference>
<sequence length="443" mass="44786">MNSLASWPTAHSPGPGSNVTAAGSGHGKSFMNTATVPSTHDSNAWSPWSWTPMPSSPLGSGMSIIPTAAAPPGSGEPPFLSHLSHAEWTHGPDSRSTTTGGSGGWMPEVTTAVWASAFTEGTSTMTSNVGFLTLALPLTEAVPTIAGAAISATQTDARFATGSGHGGHGDGPGDGPSLYASAVSLETTTSNRGKSIPFAPTTEHATTISRPSSTPLPTIDAHQDLVHGAGRTGPVYLHAGVPISTEGDGVASRSLTHTDTVAAILATASAPSVVSSVVSHARSISLIDVSSDRSMTTQTTCTLDPAMRTSCTAAKSTVATSAPTSNVPVTISSAPSATDTSSGDVPSSASTQSGGITQSASFFRGPLDDGSSSSFSYKPSPQHAAVSIAAVAGAVVVGAGIFCLHPKYRRRKQGVIPIGYRLSHGYMPSKEAIGEPSRFSNYT</sequence>
<dbReference type="AlphaFoldDB" id="A0A0U1MC37"/>
<accession>A0A0U1MC37</accession>
<keyword evidence="2" id="KW-0472">Membrane</keyword>
<keyword evidence="2" id="KW-0812">Transmembrane</keyword>
<feature type="compositionally biased region" description="Polar residues" evidence="1">
    <location>
        <begin position="322"/>
        <end position="361"/>
    </location>
</feature>
<gene>
    <name evidence="3" type="ORF">PISL3812_09967</name>
</gene>
<feature type="compositionally biased region" description="Gly residues" evidence="1">
    <location>
        <begin position="163"/>
        <end position="174"/>
    </location>
</feature>
<evidence type="ECO:0000313" key="4">
    <source>
        <dbReference type="Proteomes" id="UP000054383"/>
    </source>
</evidence>
<evidence type="ECO:0000256" key="1">
    <source>
        <dbReference type="SAM" id="MobiDB-lite"/>
    </source>
</evidence>
<dbReference type="Proteomes" id="UP000054383">
    <property type="component" value="Unassembled WGS sequence"/>
</dbReference>
<evidence type="ECO:0000256" key="2">
    <source>
        <dbReference type="SAM" id="Phobius"/>
    </source>
</evidence>
<feature type="transmembrane region" description="Helical" evidence="2">
    <location>
        <begin position="384"/>
        <end position="404"/>
    </location>
</feature>
<feature type="compositionally biased region" description="Polar residues" evidence="1">
    <location>
        <begin position="203"/>
        <end position="216"/>
    </location>
</feature>
<feature type="region of interest" description="Disordered" evidence="1">
    <location>
        <begin position="1"/>
        <end position="46"/>
    </location>
</feature>
<keyword evidence="4" id="KW-1185">Reference proteome</keyword>
<name>A0A0U1MC37_TALIS</name>
<organism evidence="3 4">
    <name type="scientific">Talaromyces islandicus</name>
    <name type="common">Penicillium islandicum</name>
    <dbReference type="NCBI Taxonomy" id="28573"/>
    <lineage>
        <taxon>Eukaryota</taxon>
        <taxon>Fungi</taxon>
        <taxon>Dikarya</taxon>
        <taxon>Ascomycota</taxon>
        <taxon>Pezizomycotina</taxon>
        <taxon>Eurotiomycetes</taxon>
        <taxon>Eurotiomycetidae</taxon>
        <taxon>Eurotiales</taxon>
        <taxon>Trichocomaceae</taxon>
        <taxon>Talaromyces</taxon>
        <taxon>Talaromyces sect. Islandici</taxon>
    </lineage>
</organism>
<feature type="compositionally biased region" description="Polar residues" evidence="1">
    <location>
        <begin position="184"/>
        <end position="193"/>
    </location>
</feature>
<feature type="compositionally biased region" description="Polar residues" evidence="1">
    <location>
        <begin position="30"/>
        <end position="44"/>
    </location>
</feature>
<protein>
    <submittedName>
        <fullName evidence="3">Uncharacterized protein</fullName>
    </submittedName>
</protein>
<reference evidence="3 4" key="1">
    <citation type="submission" date="2015-04" db="EMBL/GenBank/DDBJ databases">
        <authorList>
            <person name="Syromyatnikov M.Y."/>
            <person name="Popov V.N."/>
        </authorList>
    </citation>
    <scope>NUCLEOTIDE SEQUENCE [LARGE SCALE GENOMIC DNA]</scope>
    <source>
        <strain evidence="3">WF-38-12</strain>
    </source>
</reference>